<evidence type="ECO:0000256" key="1">
    <source>
        <dbReference type="SAM" id="Phobius"/>
    </source>
</evidence>
<dbReference type="EMBL" id="HG992338">
    <property type="protein sequence ID" value="CAE6816950.1"/>
    <property type="molecule type" value="Genomic_DNA"/>
</dbReference>
<keyword evidence="1" id="KW-0812">Transmembrane</keyword>
<dbReference type="Proteomes" id="UP000835243">
    <property type="component" value="Chromosome"/>
</dbReference>
<reference evidence="4 5" key="1">
    <citation type="submission" date="2021-02" db="EMBL/GenBank/DDBJ databases">
        <authorList>
            <person name="Pothier F. J."/>
        </authorList>
    </citation>
    <scope>NUCLEOTIDE SEQUENCE [LARGE SCALE GENOMIC DNA]</scope>
    <source>
        <strain evidence="3 5">301</strain>
        <strain evidence="2 4">CFBP 1159</strain>
    </source>
</reference>
<keyword evidence="1" id="KW-1133">Transmembrane helix</keyword>
<evidence type="ECO:0008006" key="6">
    <source>
        <dbReference type="Google" id="ProtNLM"/>
    </source>
</evidence>
<keyword evidence="5" id="KW-1185">Reference proteome</keyword>
<evidence type="ECO:0000313" key="5">
    <source>
        <dbReference type="Proteomes" id="UP000835287"/>
    </source>
</evidence>
<evidence type="ECO:0000313" key="3">
    <source>
        <dbReference type="EMBL" id="CAE6816950.1"/>
    </source>
</evidence>
<name>A0A2S7CH88_9XANT</name>
<dbReference type="EMBL" id="HG992341">
    <property type="protein sequence ID" value="CAE6737555.1"/>
    <property type="molecule type" value="Genomic_DNA"/>
</dbReference>
<dbReference type="RefSeq" id="WP_104567462.1">
    <property type="nucleotide sequence ID" value="NZ_CP166095.2"/>
</dbReference>
<evidence type="ECO:0000313" key="4">
    <source>
        <dbReference type="Proteomes" id="UP000835243"/>
    </source>
</evidence>
<dbReference type="EMBL" id="HG992341">
    <property type="protein sequence ID" value="CAE6737571.1"/>
    <property type="molecule type" value="Genomic_DNA"/>
</dbReference>
<keyword evidence="1" id="KW-0472">Membrane</keyword>
<feature type="transmembrane region" description="Helical" evidence="1">
    <location>
        <begin position="76"/>
        <end position="94"/>
    </location>
</feature>
<evidence type="ECO:0000313" key="2">
    <source>
        <dbReference type="EMBL" id="CAE6737571.1"/>
    </source>
</evidence>
<dbReference type="AlphaFoldDB" id="A0A2S7CH88"/>
<proteinExistence type="predicted"/>
<dbReference type="EMBL" id="HG992338">
    <property type="protein sequence ID" value="CAE6816977.1"/>
    <property type="molecule type" value="Genomic_DNA"/>
</dbReference>
<gene>
    <name evidence="2" type="ORF">CFBP1159_13490</name>
    <name evidence="3" type="ORF">XAC301_32720</name>
</gene>
<feature type="transmembrane region" description="Helical" evidence="1">
    <location>
        <begin position="48"/>
        <end position="69"/>
    </location>
</feature>
<dbReference type="Proteomes" id="UP000835287">
    <property type="component" value="Chromosome"/>
</dbReference>
<organism evidence="2 4">
    <name type="scientific">Xanthomonas arboricola pv. corylina</name>
    <dbReference type="NCBI Taxonomy" id="487821"/>
    <lineage>
        <taxon>Bacteria</taxon>
        <taxon>Pseudomonadati</taxon>
        <taxon>Pseudomonadota</taxon>
        <taxon>Gammaproteobacteria</taxon>
        <taxon>Lysobacterales</taxon>
        <taxon>Lysobacteraceae</taxon>
        <taxon>Xanthomonas</taxon>
    </lineage>
</organism>
<sequence length="96" mass="10207">MMSALLLVLLLVLMLTVPFWTLNRFAEAKAAWIRVRAGERHGRTYGRFVIQAALSGVGVTFLGIVAAVGTVGAWPVGLFLLVVGLGACIVARGARQ</sequence>
<accession>A0A2S7CH88</accession>
<protein>
    <recommendedName>
        <fullName evidence="6">DUF3325 domain-containing protein</fullName>
    </recommendedName>
</protein>